<keyword evidence="3" id="KW-1185">Reference proteome</keyword>
<dbReference type="AlphaFoldDB" id="A0A4P6HKN4"/>
<feature type="signal peptide" evidence="1">
    <location>
        <begin position="1"/>
        <end position="29"/>
    </location>
</feature>
<keyword evidence="1" id="KW-0732">Signal</keyword>
<reference evidence="2 3" key="1">
    <citation type="submission" date="2018-02" db="EMBL/GenBank/DDBJ databases">
        <title>Genome sequence of Desulfovibrio carbinolicus DSM 3852.</title>
        <authorList>
            <person name="Wilbanks E."/>
            <person name="Skennerton C.T."/>
            <person name="Orphan V.J."/>
        </authorList>
    </citation>
    <scope>NUCLEOTIDE SEQUENCE [LARGE SCALE GENOMIC DNA]</scope>
    <source>
        <strain evidence="2 3">DSM 3852</strain>
    </source>
</reference>
<gene>
    <name evidence="2" type="ORF">C3Y92_04020</name>
</gene>
<dbReference type="KEGG" id="dcb:C3Y92_04020"/>
<dbReference type="EMBL" id="CP026538">
    <property type="protein sequence ID" value="QAZ66450.1"/>
    <property type="molecule type" value="Genomic_DNA"/>
</dbReference>
<evidence type="ECO:0000313" key="2">
    <source>
        <dbReference type="EMBL" id="QAZ66450.1"/>
    </source>
</evidence>
<proteinExistence type="predicted"/>
<evidence type="ECO:0000313" key="3">
    <source>
        <dbReference type="Proteomes" id="UP000293296"/>
    </source>
</evidence>
<sequence length="61" mass="6234">MRLAACCAALALMLTASLFVLSRAMPAEAFTAYSQELAVNPQSCIGCGCPACPSCSCVRCG</sequence>
<accession>A0A4P6HKN4</accession>
<organism evidence="2 3">
    <name type="scientific">Solidesulfovibrio carbinolicus</name>
    <dbReference type="NCBI Taxonomy" id="296842"/>
    <lineage>
        <taxon>Bacteria</taxon>
        <taxon>Pseudomonadati</taxon>
        <taxon>Thermodesulfobacteriota</taxon>
        <taxon>Desulfovibrionia</taxon>
        <taxon>Desulfovibrionales</taxon>
        <taxon>Desulfovibrionaceae</taxon>
        <taxon>Solidesulfovibrio</taxon>
    </lineage>
</organism>
<dbReference type="RefSeq" id="WP_015862223.1">
    <property type="nucleotide sequence ID" value="NZ_CP026538.1"/>
</dbReference>
<protein>
    <submittedName>
        <fullName evidence="2">Uncharacterized protein</fullName>
    </submittedName>
</protein>
<feature type="chain" id="PRO_5020298136" evidence="1">
    <location>
        <begin position="30"/>
        <end position="61"/>
    </location>
</feature>
<evidence type="ECO:0000256" key="1">
    <source>
        <dbReference type="SAM" id="SignalP"/>
    </source>
</evidence>
<name>A0A4P6HKN4_9BACT</name>
<dbReference type="Proteomes" id="UP000293296">
    <property type="component" value="Chromosome"/>
</dbReference>